<proteinExistence type="inferred from homology"/>
<sequence length="352" mass="36425">MRRMPSPTTAAPHRPPATVLVLLVSGALCGTLVACSPEQSSSPGTTTASSSASTSPVTVTHAMGTTTIPADPGRIVSFSSAFTDAFSALGRPVDVEYRSDFYADAAPWEPTDVPESRTYPLGQVPDVEDVAAADPDVIFAGYLPDQATYDRLNKIAPTIAAVGGSTQTDSWRDATTVAGQVLGKTAEAEKLIGDADAAFDATTSKYPALDGATGAFGQISGQGLAVVTGDTDPANEFLSRLGIVIPDNIRRASSDGSRAFISEENTDLLDTDLLLMWPVGITEADVPTKVRGWDDLRSVKNGSAFLADNTSAQSLGTPTILSISWSLDKLDPVFAAVEQAASTPSTPAGAGN</sequence>
<gene>
    <name evidence="7" type="primary">yfiY_2</name>
    <name evidence="7" type="ORF">Csp1_04030</name>
</gene>
<dbReference type="InterPro" id="IPR051313">
    <property type="entry name" value="Bact_iron-sidero_bind"/>
</dbReference>
<comment type="subcellular location">
    <subcellularLocation>
        <location evidence="1">Cell envelope</location>
    </subcellularLocation>
</comment>
<keyword evidence="3" id="KW-0813">Transport</keyword>
<dbReference type="AlphaFoldDB" id="A0A2Z3YLQ8"/>
<evidence type="ECO:0000313" key="7">
    <source>
        <dbReference type="EMBL" id="AWT25225.1"/>
    </source>
</evidence>
<dbReference type="Gene3D" id="3.40.50.1980">
    <property type="entry name" value="Nitrogenase molybdenum iron protein domain"/>
    <property type="match status" value="2"/>
</dbReference>
<evidence type="ECO:0000256" key="4">
    <source>
        <dbReference type="ARBA" id="ARBA00022729"/>
    </source>
</evidence>
<organism evidence="7 8">
    <name type="scientific">Corynebacterium provencense</name>
    <dbReference type="NCBI Taxonomy" id="1737425"/>
    <lineage>
        <taxon>Bacteria</taxon>
        <taxon>Bacillati</taxon>
        <taxon>Actinomycetota</taxon>
        <taxon>Actinomycetes</taxon>
        <taxon>Mycobacteriales</taxon>
        <taxon>Corynebacteriaceae</taxon>
        <taxon>Corynebacterium</taxon>
    </lineage>
</organism>
<name>A0A2Z3YLQ8_9CORY</name>
<comment type="similarity">
    <text evidence="2">Belongs to the bacterial solute-binding protein 8 family.</text>
</comment>
<feature type="domain" description="Fe/B12 periplasmic-binding" evidence="6">
    <location>
        <begin position="74"/>
        <end position="338"/>
    </location>
</feature>
<dbReference type="SUPFAM" id="SSF53807">
    <property type="entry name" value="Helical backbone' metal receptor"/>
    <property type="match status" value="1"/>
</dbReference>
<evidence type="ECO:0000256" key="2">
    <source>
        <dbReference type="ARBA" id="ARBA00008814"/>
    </source>
</evidence>
<keyword evidence="7" id="KW-0449">Lipoprotein</keyword>
<dbReference type="KEGG" id="cpre:Csp1_04030"/>
<dbReference type="PANTHER" id="PTHR30532:SF24">
    <property type="entry name" value="FERRIC ENTEROBACTIN-BINDING PERIPLASMIC PROTEIN FEPB"/>
    <property type="match status" value="1"/>
</dbReference>
<evidence type="ECO:0000259" key="6">
    <source>
        <dbReference type="PROSITE" id="PS50983"/>
    </source>
</evidence>
<dbReference type="Pfam" id="PF01497">
    <property type="entry name" value="Peripla_BP_2"/>
    <property type="match status" value="1"/>
</dbReference>
<evidence type="ECO:0000256" key="5">
    <source>
        <dbReference type="SAM" id="MobiDB-lite"/>
    </source>
</evidence>
<accession>A0A2Z3YLQ8</accession>
<dbReference type="InterPro" id="IPR002491">
    <property type="entry name" value="ABC_transptr_periplasmic_BD"/>
</dbReference>
<evidence type="ECO:0000256" key="3">
    <source>
        <dbReference type="ARBA" id="ARBA00022448"/>
    </source>
</evidence>
<protein>
    <submittedName>
        <fullName evidence="7">Putative siderophore-binding lipoprotein YfiY</fullName>
    </submittedName>
</protein>
<dbReference type="STRING" id="1737425.GCA_900049755_02234"/>
<dbReference type="PROSITE" id="PS51257">
    <property type="entry name" value="PROKAR_LIPOPROTEIN"/>
    <property type="match status" value="1"/>
</dbReference>
<dbReference type="Proteomes" id="UP000247696">
    <property type="component" value="Chromosome"/>
</dbReference>
<keyword evidence="8" id="KW-1185">Reference proteome</keyword>
<dbReference type="EMBL" id="CP024988">
    <property type="protein sequence ID" value="AWT25225.1"/>
    <property type="molecule type" value="Genomic_DNA"/>
</dbReference>
<keyword evidence="4" id="KW-0732">Signal</keyword>
<dbReference type="PANTHER" id="PTHR30532">
    <property type="entry name" value="IRON III DICITRATE-BINDING PERIPLASMIC PROTEIN"/>
    <property type="match status" value="1"/>
</dbReference>
<dbReference type="GO" id="GO:0030288">
    <property type="term" value="C:outer membrane-bounded periplasmic space"/>
    <property type="evidence" value="ECO:0007669"/>
    <property type="project" value="TreeGrafter"/>
</dbReference>
<evidence type="ECO:0000256" key="1">
    <source>
        <dbReference type="ARBA" id="ARBA00004196"/>
    </source>
</evidence>
<evidence type="ECO:0000313" key="8">
    <source>
        <dbReference type="Proteomes" id="UP000247696"/>
    </source>
</evidence>
<feature type="compositionally biased region" description="Low complexity" evidence="5">
    <location>
        <begin position="40"/>
        <end position="58"/>
    </location>
</feature>
<dbReference type="PROSITE" id="PS50983">
    <property type="entry name" value="FE_B12_PBP"/>
    <property type="match status" value="1"/>
</dbReference>
<reference evidence="8" key="1">
    <citation type="submission" date="2017-11" db="EMBL/GenBank/DDBJ databases">
        <title>Otitis media/interna in a cat caused by the recently described species Corynebacterium provencense.</title>
        <authorList>
            <person name="Kittl S."/>
            <person name="Brodard I."/>
            <person name="Rychener L."/>
            <person name="Jores J."/>
            <person name="Roosje P."/>
            <person name="Gobeli Brawand S."/>
        </authorList>
    </citation>
    <scope>NUCLEOTIDE SEQUENCE [LARGE SCALE GENOMIC DNA]</scope>
    <source>
        <strain evidence="8">17KM38</strain>
    </source>
</reference>
<dbReference type="GO" id="GO:1901678">
    <property type="term" value="P:iron coordination entity transport"/>
    <property type="evidence" value="ECO:0007669"/>
    <property type="project" value="UniProtKB-ARBA"/>
</dbReference>
<feature type="region of interest" description="Disordered" evidence="5">
    <location>
        <begin position="36"/>
        <end position="58"/>
    </location>
</feature>